<evidence type="ECO:0000313" key="6">
    <source>
        <dbReference type="Proteomes" id="UP000199031"/>
    </source>
</evidence>
<dbReference type="OrthoDB" id="1100212at2"/>
<dbReference type="Pfam" id="PF01420">
    <property type="entry name" value="Methylase_S"/>
    <property type="match status" value="2"/>
</dbReference>
<evidence type="ECO:0000256" key="2">
    <source>
        <dbReference type="ARBA" id="ARBA00022747"/>
    </source>
</evidence>
<reference evidence="5 6" key="1">
    <citation type="submission" date="2016-10" db="EMBL/GenBank/DDBJ databases">
        <authorList>
            <person name="de Groot N.N."/>
        </authorList>
    </citation>
    <scope>NUCLEOTIDE SEQUENCE [LARGE SCALE GENOMIC DNA]</scope>
    <source>
        <strain evidence="5 6">DSM 28286</strain>
    </source>
</reference>
<dbReference type="GO" id="GO:0003677">
    <property type="term" value="F:DNA binding"/>
    <property type="evidence" value="ECO:0007669"/>
    <property type="project" value="UniProtKB-KW"/>
</dbReference>
<dbReference type="AlphaFoldDB" id="A0A1I5ZGS0"/>
<evidence type="ECO:0000259" key="4">
    <source>
        <dbReference type="Pfam" id="PF01420"/>
    </source>
</evidence>
<keyword evidence="3" id="KW-0238">DNA-binding</keyword>
<dbReference type="InterPro" id="IPR000055">
    <property type="entry name" value="Restrct_endonuc_typeI_TRD"/>
</dbReference>
<dbReference type="SUPFAM" id="SSF116734">
    <property type="entry name" value="DNA methylase specificity domain"/>
    <property type="match status" value="2"/>
</dbReference>
<evidence type="ECO:0000313" key="5">
    <source>
        <dbReference type="EMBL" id="SFQ55610.1"/>
    </source>
</evidence>
<comment type="similarity">
    <text evidence="1">Belongs to the type-I restriction system S methylase family.</text>
</comment>
<protein>
    <submittedName>
        <fullName evidence="5">Type I restriction modification DNA specificity domain-containing protein</fullName>
    </submittedName>
</protein>
<dbReference type="Gene3D" id="3.90.220.20">
    <property type="entry name" value="DNA methylase specificity domains"/>
    <property type="match status" value="2"/>
</dbReference>
<accession>A0A1I5ZGS0</accession>
<organism evidence="5 6">
    <name type="scientific">Parafilimonas terrae</name>
    <dbReference type="NCBI Taxonomy" id="1465490"/>
    <lineage>
        <taxon>Bacteria</taxon>
        <taxon>Pseudomonadati</taxon>
        <taxon>Bacteroidota</taxon>
        <taxon>Chitinophagia</taxon>
        <taxon>Chitinophagales</taxon>
        <taxon>Chitinophagaceae</taxon>
        <taxon>Parafilimonas</taxon>
    </lineage>
</organism>
<name>A0A1I5ZGS0_9BACT</name>
<feature type="domain" description="Type I restriction modification DNA specificity" evidence="4">
    <location>
        <begin position="5"/>
        <end position="148"/>
    </location>
</feature>
<evidence type="ECO:0000256" key="1">
    <source>
        <dbReference type="ARBA" id="ARBA00010923"/>
    </source>
</evidence>
<gene>
    <name evidence="5" type="ORF">SAMN05444277_1271</name>
</gene>
<sequence length="350" mass="40510">MNTANWKYFTLNRLFDLKKGKRLTKADMTAGNTPFIGAIDSNNGYTEFISQDPNHKGNTITVTYNGSVAEAFYQPADFWASDDVNVLYPKFNLNRNIALFICAVIKKEKYRFNYGRKWHLIRMRESEILLPATKAGEPDFNFMDKFISSFPELKYDNNVAVSNPKEKRILSLDTSKWKTFKYGGKEGVFIIKNGYYNKKPDVTETGEIPFIGATENNNGVTGYYSLFDIETNHKDERSAAHDLDKKIFKGNCITVSNNGSVGCAFYQRNDFTCSHDINILYLKEREWNEYLAMFVCTLIQLEKYRWAYGRKWRPVRMPISEIKLPVTKQGKIDWEFMESFVKSLPYSGSL</sequence>
<dbReference type="InterPro" id="IPR044946">
    <property type="entry name" value="Restrct_endonuc_typeI_TRD_sf"/>
</dbReference>
<feature type="domain" description="Type I restriction modification DNA specificity" evidence="4">
    <location>
        <begin position="176"/>
        <end position="342"/>
    </location>
</feature>
<dbReference type="Proteomes" id="UP000199031">
    <property type="component" value="Unassembled WGS sequence"/>
</dbReference>
<dbReference type="EMBL" id="FOXQ01000027">
    <property type="protein sequence ID" value="SFQ55610.1"/>
    <property type="molecule type" value="Genomic_DNA"/>
</dbReference>
<evidence type="ECO:0000256" key="3">
    <source>
        <dbReference type="ARBA" id="ARBA00023125"/>
    </source>
</evidence>
<dbReference type="STRING" id="1465490.SAMN05444277_1271"/>
<keyword evidence="6" id="KW-1185">Reference proteome</keyword>
<proteinExistence type="inferred from homology"/>
<dbReference type="GO" id="GO:0009307">
    <property type="term" value="P:DNA restriction-modification system"/>
    <property type="evidence" value="ECO:0007669"/>
    <property type="project" value="UniProtKB-KW"/>
</dbReference>
<dbReference type="RefSeq" id="WP_090663312.1">
    <property type="nucleotide sequence ID" value="NZ_FOXQ01000027.1"/>
</dbReference>
<keyword evidence="2" id="KW-0680">Restriction system</keyword>